<dbReference type="Proteomes" id="UP000266673">
    <property type="component" value="Unassembled WGS sequence"/>
</dbReference>
<feature type="compositionally biased region" description="Basic and acidic residues" evidence="4">
    <location>
        <begin position="722"/>
        <end position="731"/>
    </location>
</feature>
<sequence length="810" mass="90721">MSGWENLFNTAAVDYNNGNFRESYNNYLKVANALLYKFNHEVAFSSKEAVKSKPPNSARLFQHLRTCVQRLEDILQNKANGVSPAPQHSAISDNAALILSNSHSVHLPLVPFSPLTRKSIHHAHLFAISSQRLSVAEQKLENNKEKEAILRKLREEFLQQQSKLDQVNSQIQSIAEVTLLHWDVEAIAKQLTIIDYSLFYKVDFKKDFSAKDKKNSKVQACMDFHRYLTNSFAHQFIYADMARTAANSSRGVQHPRESIITHAIRVAYCLLNVHRNFNSFAALVKALTSPEVRRIRRLWSNIPARLNQLLKELSSYVKKDNDYGAYREILAQKMESFREVGQGMIVIPWMQPHYEEIRSINQSYTSGKSGDSSEIILSAPGARKLTSISALLEKCKTNTVAHDDEEWEIRKPVTSSQRHRDTITVDGITITLPMDLSCLGCGDLGLHHWLVSRVYLTKRQLIDESIEIEPLGENEQLPCEENDYEEEEEEDDDDRASVGQLDIGSDDGDNLEIGSSSKHVFASSSTPSLNKVSQDNSGEQSNEALESSNKPSSSKEMIYASKNEQTTGNSTSTSVAHEIPKTVENGKPSLEETPYNLEPVKNDSVTGLSNGNIEESATSFGFKSDAIPIPQVPKETQPIVSPKNLNPNAPVFIPKSLNSSLLGDKINVSLKQLEEKNKNYNPGNESLTTKDENDDDVFIYYNKSDDDNENKLDDEFIYPEPHSPDGVKDSKENEDDVFMYPFDPSPNESTENDRFVYPENSPIDNKKDNVAKNGIGSVITTKVESTENGGVPEVTIKFHHGNGTAASKDN</sequence>
<keyword evidence="1 2" id="KW-0344">Guanine-nucleotide releasing factor</keyword>
<evidence type="ECO:0000313" key="6">
    <source>
        <dbReference type="EMBL" id="RIB11251.1"/>
    </source>
</evidence>
<dbReference type="SUPFAM" id="SSF48366">
    <property type="entry name" value="Ras GEF"/>
    <property type="match status" value="1"/>
</dbReference>
<feature type="compositionally biased region" description="Polar residues" evidence="4">
    <location>
        <begin position="603"/>
        <end position="612"/>
    </location>
</feature>
<dbReference type="AlphaFoldDB" id="A0A397UP13"/>
<dbReference type="GO" id="GO:0005085">
    <property type="term" value="F:guanyl-nucleotide exchange factor activity"/>
    <property type="evidence" value="ECO:0007669"/>
    <property type="project" value="UniProtKB-KW"/>
</dbReference>
<dbReference type="Pfam" id="PF00617">
    <property type="entry name" value="RasGEF"/>
    <property type="match status" value="1"/>
</dbReference>
<keyword evidence="7" id="KW-1185">Reference proteome</keyword>
<name>A0A397UP13_9GLOM</name>
<feature type="domain" description="Ras-GEF" evidence="5">
    <location>
        <begin position="183"/>
        <end position="428"/>
    </location>
</feature>
<evidence type="ECO:0000256" key="4">
    <source>
        <dbReference type="SAM" id="MobiDB-lite"/>
    </source>
</evidence>
<comment type="caution">
    <text evidence="6">The sequence shown here is derived from an EMBL/GenBank/DDBJ whole genome shotgun (WGS) entry which is preliminary data.</text>
</comment>
<dbReference type="OrthoDB" id="10254377at2759"/>
<feature type="coiled-coil region" evidence="3">
    <location>
        <begin position="136"/>
        <end position="170"/>
    </location>
</feature>
<dbReference type="PANTHER" id="PTHR23113">
    <property type="entry name" value="GUANINE NUCLEOTIDE EXCHANGE FACTOR"/>
    <property type="match status" value="1"/>
</dbReference>
<protein>
    <recommendedName>
        <fullName evidence="5">Ras-GEF domain-containing protein</fullName>
    </recommendedName>
</protein>
<feature type="compositionally biased region" description="Polar residues" evidence="4">
    <location>
        <begin position="562"/>
        <end position="575"/>
    </location>
</feature>
<dbReference type="STRING" id="44941.A0A397UP13"/>
<feature type="region of interest" description="Disordered" evidence="4">
    <location>
        <begin position="702"/>
        <end position="771"/>
    </location>
</feature>
<feature type="compositionally biased region" description="Acidic residues" evidence="4">
    <location>
        <begin position="472"/>
        <end position="494"/>
    </location>
</feature>
<dbReference type="InterPro" id="IPR023578">
    <property type="entry name" value="Ras_GEF_dom_sf"/>
</dbReference>
<evidence type="ECO:0000256" key="1">
    <source>
        <dbReference type="ARBA" id="ARBA00022658"/>
    </source>
</evidence>
<dbReference type="Gene3D" id="1.10.840.10">
    <property type="entry name" value="Ras guanine-nucleotide exchange factors catalytic domain"/>
    <property type="match status" value="1"/>
</dbReference>
<dbReference type="SMART" id="SM00147">
    <property type="entry name" value="RasGEF"/>
    <property type="match status" value="1"/>
</dbReference>
<gene>
    <name evidence="6" type="ORF">C2G38_2203912</name>
</gene>
<feature type="compositionally biased region" description="Basic and acidic residues" evidence="4">
    <location>
        <begin position="703"/>
        <end position="714"/>
    </location>
</feature>
<evidence type="ECO:0000313" key="7">
    <source>
        <dbReference type="Proteomes" id="UP000266673"/>
    </source>
</evidence>
<dbReference type="GO" id="GO:0007264">
    <property type="term" value="P:small GTPase-mediated signal transduction"/>
    <property type="evidence" value="ECO:0007669"/>
    <property type="project" value="InterPro"/>
</dbReference>
<evidence type="ECO:0000256" key="3">
    <source>
        <dbReference type="SAM" id="Coils"/>
    </source>
</evidence>
<feature type="compositionally biased region" description="Polar residues" evidence="4">
    <location>
        <begin position="513"/>
        <end position="555"/>
    </location>
</feature>
<keyword evidence="3" id="KW-0175">Coiled coil</keyword>
<reference evidence="6 7" key="1">
    <citation type="submission" date="2018-06" db="EMBL/GenBank/DDBJ databases">
        <title>Comparative genomics reveals the genomic features of Rhizophagus irregularis, R. cerebriforme, R. diaphanum and Gigaspora rosea, and their symbiotic lifestyle signature.</title>
        <authorList>
            <person name="Morin E."/>
            <person name="San Clemente H."/>
            <person name="Chen E.C.H."/>
            <person name="De La Providencia I."/>
            <person name="Hainaut M."/>
            <person name="Kuo A."/>
            <person name="Kohler A."/>
            <person name="Murat C."/>
            <person name="Tang N."/>
            <person name="Roy S."/>
            <person name="Loubradou J."/>
            <person name="Henrissat B."/>
            <person name="Grigoriev I.V."/>
            <person name="Corradi N."/>
            <person name="Roux C."/>
            <person name="Martin F.M."/>
        </authorList>
    </citation>
    <scope>NUCLEOTIDE SEQUENCE [LARGE SCALE GENOMIC DNA]</scope>
    <source>
        <strain evidence="6 7">DAOM 194757</strain>
    </source>
</reference>
<dbReference type="InterPro" id="IPR008937">
    <property type="entry name" value="Ras-like_GEF"/>
</dbReference>
<dbReference type="EMBL" id="QKWP01001155">
    <property type="protein sequence ID" value="RIB11251.1"/>
    <property type="molecule type" value="Genomic_DNA"/>
</dbReference>
<evidence type="ECO:0000259" key="5">
    <source>
        <dbReference type="PROSITE" id="PS50009"/>
    </source>
</evidence>
<organism evidence="6 7">
    <name type="scientific">Gigaspora rosea</name>
    <dbReference type="NCBI Taxonomy" id="44941"/>
    <lineage>
        <taxon>Eukaryota</taxon>
        <taxon>Fungi</taxon>
        <taxon>Fungi incertae sedis</taxon>
        <taxon>Mucoromycota</taxon>
        <taxon>Glomeromycotina</taxon>
        <taxon>Glomeromycetes</taxon>
        <taxon>Diversisporales</taxon>
        <taxon>Gigasporaceae</taxon>
        <taxon>Gigaspora</taxon>
    </lineage>
</organism>
<dbReference type="PANTHER" id="PTHR23113:SF99">
    <property type="entry name" value="RASGEF DOMAIN-CONTAINING PROTEIN"/>
    <property type="match status" value="1"/>
</dbReference>
<evidence type="ECO:0000256" key="2">
    <source>
        <dbReference type="PROSITE-ProRule" id="PRU00168"/>
    </source>
</evidence>
<feature type="region of interest" description="Disordered" evidence="4">
    <location>
        <begin position="674"/>
        <end position="693"/>
    </location>
</feature>
<feature type="region of interest" description="Disordered" evidence="4">
    <location>
        <begin position="790"/>
        <end position="810"/>
    </location>
</feature>
<proteinExistence type="predicted"/>
<dbReference type="InterPro" id="IPR001895">
    <property type="entry name" value="RASGEF_cat_dom"/>
</dbReference>
<dbReference type="InterPro" id="IPR036964">
    <property type="entry name" value="RASGEF_cat_dom_sf"/>
</dbReference>
<accession>A0A397UP13</accession>
<feature type="region of interest" description="Disordered" evidence="4">
    <location>
        <begin position="472"/>
        <end position="612"/>
    </location>
</feature>
<dbReference type="PROSITE" id="PS50009">
    <property type="entry name" value="RASGEF_CAT"/>
    <property type="match status" value="1"/>
</dbReference>